<evidence type="ECO:0000256" key="2">
    <source>
        <dbReference type="ARBA" id="ARBA00006591"/>
    </source>
</evidence>
<evidence type="ECO:0000256" key="5">
    <source>
        <dbReference type="ARBA" id="ARBA00022723"/>
    </source>
</evidence>
<evidence type="ECO:0000313" key="9">
    <source>
        <dbReference type="EMBL" id="VFS53181.1"/>
    </source>
</evidence>
<dbReference type="PANTHER" id="PTHR38773">
    <property type="entry name" value="PROTEIN SPRT"/>
    <property type="match status" value="1"/>
</dbReference>
<dbReference type="InterPro" id="IPR035240">
    <property type="entry name" value="SprT_Zn_ribbon"/>
</dbReference>
<evidence type="ECO:0000313" key="10">
    <source>
        <dbReference type="Proteomes" id="UP000373449"/>
    </source>
</evidence>
<dbReference type="GO" id="GO:0006950">
    <property type="term" value="P:response to stress"/>
    <property type="evidence" value="ECO:0007669"/>
    <property type="project" value="UniProtKB-ARBA"/>
</dbReference>
<evidence type="ECO:0000256" key="4">
    <source>
        <dbReference type="ARBA" id="ARBA00022490"/>
    </source>
</evidence>
<dbReference type="GO" id="GO:0008270">
    <property type="term" value="F:zinc ion binding"/>
    <property type="evidence" value="ECO:0007669"/>
    <property type="project" value="UniProtKB-UniRule"/>
</dbReference>
<dbReference type="NCBIfam" id="NF003421">
    <property type="entry name" value="PRK04860.1"/>
    <property type="match status" value="1"/>
</dbReference>
<evidence type="ECO:0000256" key="3">
    <source>
        <dbReference type="ARBA" id="ARBA00020082"/>
    </source>
</evidence>
<dbReference type="AlphaFoldDB" id="A0A484ZYU0"/>
<name>A0A484ZYU0_9GAMM</name>
<gene>
    <name evidence="7" type="primary">sprT</name>
    <name evidence="9" type="ORF">NCTC12282_06360</name>
</gene>
<sequence length="185" mass="21163">MAAVFLLLNDNPPAMLAAMTTLRLPIATQQAVMRCLRHYLALANAYLKVDYPEPKVSYQQRGTTAGTAHLSVWEIRLNSVLLIENGQQFIDEVVPHELAHLLVYKQFGRVAPHGQQWQWMMESVLGVSASRTHAFDVMSVQGKTFAYRCDCQTHALTVRRHNKIARKESEYRCRKCRQLLKPDIN</sequence>
<dbReference type="Pfam" id="PF10263">
    <property type="entry name" value="SprT-like"/>
    <property type="match status" value="1"/>
</dbReference>
<comment type="subcellular location">
    <subcellularLocation>
        <location evidence="1 7">Cytoplasm</location>
    </subcellularLocation>
</comment>
<organism evidence="9 10">
    <name type="scientific">Budvicia aquatica</name>
    <dbReference type="NCBI Taxonomy" id="82979"/>
    <lineage>
        <taxon>Bacteria</taxon>
        <taxon>Pseudomonadati</taxon>
        <taxon>Pseudomonadota</taxon>
        <taxon>Gammaproteobacteria</taxon>
        <taxon>Enterobacterales</taxon>
        <taxon>Budviciaceae</taxon>
        <taxon>Budvicia</taxon>
    </lineage>
</organism>
<comment type="similarity">
    <text evidence="2 7">Belongs to the SprT family.</text>
</comment>
<feature type="binding site" evidence="7">
    <location>
        <position position="96"/>
    </location>
    <ligand>
        <name>Zn(2+)</name>
        <dbReference type="ChEBI" id="CHEBI:29105"/>
    </ligand>
</feature>
<dbReference type="SMART" id="SM00731">
    <property type="entry name" value="SprT"/>
    <property type="match status" value="1"/>
</dbReference>
<keyword evidence="6 7" id="KW-0862">Zinc</keyword>
<evidence type="ECO:0000256" key="1">
    <source>
        <dbReference type="ARBA" id="ARBA00004496"/>
    </source>
</evidence>
<dbReference type="InterPro" id="IPR023483">
    <property type="entry name" value="Uncharacterised_SprT"/>
</dbReference>
<proteinExistence type="inferred from homology"/>
<feature type="active site" evidence="7">
    <location>
        <position position="97"/>
    </location>
</feature>
<dbReference type="PANTHER" id="PTHR38773:SF1">
    <property type="entry name" value="PROTEIN SPRT"/>
    <property type="match status" value="1"/>
</dbReference>
<evidence type="ECO:0000259" key="8">
    <source>
        <dbReference type="SMART" id="SM00731"/>
    </source>
</evidence>
<dbReference type="InterPro" id="IPR006640">
    <property type="entry name" value="SprT-like_domain"/>
</dbReference>
<dbReference type="Proteomes" id="UP000373449">
    <property type="component" value="Unassembled WGS sequence"/>
</dbReference>
<comment type="cofactor">
    <cofactor evidence="7">
        <name>Zn(2+)</name>
        <dbReference type="ChEBI" id="CHEBI:29105"/>
    </cofactor>
    <text evidence="7">Binds 1 zinc ion.</text>
</comment>
<dbReference type="EMBL" id="CAADJA010000002">
    <property type="protein sequence ID" value="VFS53181.1"/>
    <property type="molecule type" value="Genomic_DNA"/>
</dbReference>
<keyword evidence="4 7" id="KW-0963">Cytoplasm</keyword>
<feature type="domain" description="SprT-like" evidence="8">
    <location>
        <begin position="34"/>
        <end position="183"/>
    </location>
</feature>
<feature type="binding site" evidence="7">
    <location>
        <position position="100"/>
    </location>
    <ligand>
        <name>Zn(2+)</name>
        <dbReference type="ChEBI" id="CHEBI:29105"/>
    </ligand>
</feature>
<evidence type="ECO:0000256" key="7">
    <source>
        <dbReference type="HAMAP-Rule" id="MF_00746"/>
    </source>
</evidence>
<dbReference type="HAMAP" id="MF_00746">
    <property type="entry name" value="SprT"/>
    <property type="match status" value="1"/>
</dbReference>
<dbReference type="GO" id="GO:0005737">
    <property type="term" value="C:cytoplasm"/>
    <property type="evidence" value="ECO:0007669"/>
    <property type="project" value="UniProtKB-SubCell"/>
</dbReference>
<protein>
    <recommendedName>
        <fullName evidence="3 7">Protein SprT</fullName>
    </recommendedName>
</protein>
<keyword evidence="5 7" id="KW-0479">Metal-binding</keyword>
<accession>A0A484ZYU0</accession>
<evidence type="ECO:0000256" key="6">
    <source>
        <dbReference type="ARBA" id="ARBA00022833"/>
    </source>
</evidence>
<dbReference type="Pfam" id="PF17283">
    <property type="entry name" value="Zn_ribbon_SprT"/>
    <property type="match status" value="1"/>
</dbReference>
<reference evidence="9 10" key="1">
    <citation type="submission" date="2019-03" db="EMBL/GenBank/DDBJ databases">
        <authorList>
            <consortium name="Pathogen Informatics"/>
        </authorList>
    </citation>
    <scope>NUCLEOTIDE SEQUENCE [LARGE SCALE GENOMIC DNA]</scope>
    <source>
        <strain evidence="9 10">NCTC12282</strain>
    </source>
</reference>